<protein>
    <submittedName>
        <fullName evidence="4">Uncharacterized protein</fullName>
    </submittedName>
</protein>
<feature type="compositionally biased region" description="Low complexity" evidence="2">
    <location>
        <begin position="336"/>
        <end position="356"/>
    </location>
</feature>
<dbReference type="AlphaFoldDB" id="A0A679JPK9"/>
<feature type="region of interest" description="Disordered" evidence="2">
    <location>
        <begin position="310"/>
        <end position="409"/>
    </location>
</feature>
<feature type="transmembrane region" description="Helical" evidence="3">
    <location>
        <begin position="65"/>
        <end position="84"/>
    </location>
</feature>
<evidence type="ECO:0000313" key="4">
    <source>
        <dbReference type="EMBL" id="CAA2138567.1"/>
    </source>
</evidence>
<reference evidence="4" key="1">
    <citation type="submission" date="2019-12" db="EMBL/GenBank/DDBJ databases">
        <authorList>
            <person name="Cremers G."/>
        </authorList>
    </citation>
    <scope>NUCLEOTIDE SEQUENCE</scope>
    <source>
        <strain evidence="4">Mbul2</strain>
        <plasmid evidence="4">1</plasmid>
    </source>
</reference>
<proteinExistence type="predicted"/>
<organism evidence="4">
    <name type="scientific">Methylobacterium bullatum</name>
    <dbReference type="NCBI Taxonomy" id="570505"/>
    <lineage>
        <taxon>Bacteria</taxon>
        <taxon>Pseudomonadati</taxon>
        <taxon>Pseudomonadota</taxon>
        <taxon>Alphaproteobacteria</taxon>
        <taxon>Hyphomicrobiales</taxon>
        <taxon>Methylobacteriaceae</taxon>
        <taxon>Methylobacterium</taxon>
    </lineage>
</organism>
<geneLocation type="plasmid" evidence="4">
    <name>1</name>
</geneLocation>
<dbReference type="EMBL" id="LR743510">
    <property type="protein sequence ID" value="CAA2138567.1"/>
    <property type="molecule type" value="Genomic_DNA"/>
</dbReference>
<keyword evidence="3" id="KW-0812">Transmembrane</keyword>
<evidence type="ECO:0000256" key="1">
    <source>
        <dbReference type="SAM" id="Coils"/>
    </source>
</evidence>
<evidence type="ECO:0000256" key="3">
    <source>
        <dbReference type="SAM" id="Phobius"/>
    </source>
</evidence>
<keyword evidence="1" id="KW-0175">Coiled coil</keyword>
<accession>A0A679JPK9</accession>
<evidence type="ECO:0000256" key="2">
    <source>
        <dbReference type="SAM" id="MobiDB-lite"/>
    </source>
</evidence>
<dbReference type="RefSeq" id="WP_339159759.1">
    <property type="nucleotide sequence ID" value="NZ_LR743510.1"/>
</dbReference>
<sequence length="409" mass="42908">MLGRWLHAHDSFAGSKRSLGSGDAAQVGSVRAPLPGGGGWAESFRHDHADLVGPIRPGSRFSGNLYWLLATTSILSAIVFGLVVETTRSVGAREARQEQDGHRAALRQAEDRITTLALALRSEKDAAEIARSLLGRQVDEGRRALEAVEADLKRTQYDRQLLSARADDREQALRRLEGQFEASRGEVSTLRSEAADLQARADAAIRAQALADEARRVAETALAEVGLARDGDAPARMELASVDIDAKGDVAKTDAAESGSGAARAAAARVRELAPVDDAPVSDLRPRWLTLGGATFASLDALTFARGIAPSKPKALPTPSVLRRVAPRPNRGRPQANAAAPSSANAAPAGKAFPDDGGAGPDGEAHDTVRASRLPVSSLMRPALTQGAPQLRSARGDGAPSGKKLSNPK</sequence>
<keyword evidence="3" id="KW-0472">Membrane</keyword>
<feature type="coiled-coil region" evidence="1">
    <location>
        <begin position="159"/>
        <end position="207"/>
    </location>
</feature>
<name>A0A679JPK9_9HYPH</name>
<keyword evidence="3" id="KW-1133">Transmembrane helix</keyword>
<gene>
    <name evidence="4" type="ORF">MBLL_01211</name>
</gene>
<keyword evidence="4" id="KW-0614">Plasmid</keyword>